<keyword evidence="2" id="KW-0547">Nucleotide-binding</keyword>
<evidence type="ECO:0000256" key="1">
    <source>
        <dbReference type="ARBA" id="ARBA00023125"/>
    </source>
</evidence>
<keyword evidence="2" id="KW-0067">ATP-binding</keyword>
<proteinExistence type="predicted"/>
<dbReference type="InterPro" id="IPR051231">
    <property type="entry name" value="SOSS-B"/>
</dbReference>
<dbReference type="InterPro" id="IPR012340">
    <property type="entry name" value="NA-bd_OB-fold"/>
</dbReference>
<accession>D7EAA2</accession>
<protein>
    <submittedName>
        <fullName evidence="2">Nucleic acid binding OB-fold tRNA/helicase-type</fullName>
    </submittedName>
</protein>
<keyword evidence="2" id="KW-0378">Hydrolase</keyword>
<dbReference type="Proteomes" id="UP000000391">
    <property type="component" value="Chromosome"/>
</dbReference>
<keyword evidence="2" id="KW-0347">Helicase</keyword>
<dbReference type="PANTHER" id="PTHR13356">
    <property type="entry name" value="OB FOLD NUCLEIC ACID BINDING PROTEIN-RELATED"/>
    <property type="match status" value="1"/>
</dbReference>
<dbReference type="OrthoDB" id="335252at2157"/>
<dbReference type="RefSeq" id="WP_013195338.1">
    <property type="nucleotide sequence ID" value="NC_014253.1"/>
</dbReference>
<organism evidence="2 3">
    <name type="scientific">Methanohalobium evestigatum (strain ATCC BAA-1072 / DSM 3721 / NBRC 107634 / OCM 161 / Z-7303)</name>
    <dbReference type="NCBI Taxonomy" id="644295"/>
    <lineage>
        <taxon>Archaea</taxon>
        <taxon>Methanobacteriati</taxon>
        <taxon>Methanobacteriota</taxon>
        <taxon>Stenosarchaea group</taxon>
        <taxon>Methanomicrobia</taxon>
        <taxon>Methanosarcinales</taxon>
        <taxon>Methanosarcinaceae</taxon>
        <taxon>Methanohalobium</taxon>
    </lineage>
</organism>
<dbReference type="PANTHER" id="PTHR13356:SF8">
    <property type="entry name" value="REPLICATION PROTEIN A"/>
    <property type="match status" value="1"/>
</dbReference>
<dbReference type="GO" id="GO:0003677">
    <property type="term" value="F:DNA binding"/>
    <property type="evidence" value="ECO:0007669"/>
    <property type="project" value="UniProtKB-KW"/>
</dbReference>
<dbReference type="AlphaFoldDB" id="D7EAA2"/>
<dbReference type="GO" id="GO:0010212">
    <property type="term" value="P:response to ionizing radiation"/>
    <property type="evidence" value="ECO:0007669"/>
    <property type="project" value="TreeGrafter"/>
</dbReference>
<dbReference type="GeneID" id="9347602"/>
<sequence>MDEKEAAKEIKDRFSDFGVDIPQEDIEERLEKLTSKFKVPMNEARRSVTNYFLKEYNISRGEFYGSQTETPLVNVKDLLEDGKWVNVKVKVLQLWDNTHESISQVGIVGDSTGTIKFVKWANANLPDVEENKTYHLRNVVIDEWNEKFQINLNRTSSIEKIDEDIEIGTSSVTASGAMVDIQSGSGLIKRCPECNRPLSKGACPEHGKVEGVYDLRIKAVLDDGESVHEALLNRELTEYIGEITLESAKSMASEALDPNVVLDYLKEKLMGKYYTVTGPKLDRYILVETIEQQSRFDENELDELIASAEVV</sequence>
<keyword evidence="1" id="KW-0238">DNA-binding</keyword>
<reference evidence="2 3" key="1">
    <citation type="submission" date="2010-06" db="EMBL/GenBank/DDBJ databases">
        <title>Complete sequence chromosome of Methanohalobium evestigatum Z-7303.</title>
        <authorList>
            <consortium name="US DOE Joint Genome Institute"/>
            <person name="Lucas S."/>
            <person name="Copeland A."/>
            <person name="Lapidus A."/>
            <person name="Cheng J.-F."/>
            <person name="Bruce D."/>
            <person name="Goodwin L."/>
            <person name="Pitluck S."/>
            <person name="Saunders E."/>
            <person name="Detter J.C."/>
            <person name="Han C."/>
            <person name="Tapia R."/>
            <person name="Land M."/>
            <person name="Hauser L."/>
            <person name="Kyrpides N."/>
            <person name="Mikhailova N."/>
            <person name="Sieprawska-Lupa M."/>
            <person name="Whitman W.B."/>
            <person name="Anderson I."/>
            <person name="Woyke T."/>
        </authorList>
    </citation>
    <scope>NUCLEOTIDE SEQUENCE [LARGE SCALE GENOMIC DNA]</scope>
    <source>
        <strain evidence="3">ATCC BAA-1072 / DSM 3721 / NBRC 107634 / OCM 161 / Z-7303</strain>
    </source>
</reference>
<dbReference type="GO" id="GO:0000724">
    <property type="term" value="P:double-strand break repair via homologous recombination"/>
    <property type="evidence" value="ECO:0007669"/>
    <property type="project" value="TreeGrafter"/>
</dbReference>
<dbReference type="CDD" id="cd04491">
    <property type="entry name" value="SoSSB_OBF"/>
    <property type="match status" value="1"/>
</dbReference>
<name>D7EAA2_METEZ</name>
<evidence type="ECO:0000313" key="3">
    <source>
        <dbReference type="Proteomes" id="UP000000391"/>
    </source>
</evidence>
<dbReference type="KEGG" id="mev:Metev_1943"/>
<evidence type="ECO:0000313" key="2">
    <source>
        <dbReference type="EMBL" id="ADI74773.1"/>
    </source>
</evidence>
<gene>
    <name evidence="2" type="ordered locus">Metev_1943</name>
</gene>
<dbReference type="EMBL" id="CP002069">
    <property type="protein sequence ID" value="ADI74773.1"/>
    <property type="molecule type" value="Genomic_DNA"/>
</dbReference>
<dbReference type="Gene3D" id="2.40.50.140">
    <property type="entry name" value="Nucleic acid-binding proteins"/>
    <property type="match status" value="1"/>
</dbReference>
<dbReference type="GO" id="GO:0004386">
    <property type="term" value="F:helicase activity"/>
    <property type="evidence" value="ECO:0007669"/>
    <property type="project" value="UniProtKB-KW"/>
</dbReference>
<keyword evidence="3" id="KW-1185">Reference proteome</keyword>
<dbReference type="STRING" id="644295.Metev_1943"/>
<dbReference type="HOGENOM" id="CLU_031172_0_0_2"/>
<dbReference type="FunFam" id="2.40.50.140:FF:000301">
    <property type="entry name" value="Replication protein A"/>
    <property type="match status" value="1"/>
</dbReference>
<dbReference type="NCBIfam" id="NF005553">
    <property type="entry name" value="PRK07217.1"/>
    <property type="match status" value="1"/>
</dbReference>
<dbReference type="SUPFAM" id="SSF50249">
    <property type="entry name" value="Nucleic acid-binding proteins"/>
    <property type="match status" value="2"/>
</dbReference>